<proteinExistence type="predicted"/>
<keyword evidence="2" id="KW-1185">Reference proteome</keyword>
<evidence type="ECO:0000313" key="2">
    <source>
        <dbReference type="Proteomes" id="UP000593575"/>
    </source>
</evidence>
<name>A0A7J9IKW9_9ROSI</name>
<evidence type="ECO:0000313" key="1">
    <source>
        <dbReference type="EMBL" id="MBA0822493.1"/>
    </source>
</evidence>
<protein>
    <submittedName>
        <fullName evidence="1">Uncharacterized protein</fullName>
    </submittedName>
</protein>
<gene>
    <name evidence="1" type="ORF">Goarm_019291</name>
</gene>
<comment type="caution">
    <text evidence="1">The sequence shown here is derived from an EMBL/GenBank/DDBJ whole genome shotgun (WGS) entry which is preliminary data.</text>
</comment>
<accession>A0A7J9IKW9</accession>
<reference evidence="1 2" key="1">
    <citation type="journal article" date="2019" name="Genome Biol. Evol.">
        <title>Insights into the evolution of the New World diploid cottons (Gossypium, subgenus Houzingenia) based on genome sequencing.</title>
        <authorList>
            <person name="Grover C.E."/>
            <person name="Arick M.A. 2nd"/>
            <person name="Thrash A."/>
            <person name="Conover J.L."/>
            <person name="Sanders W.S."/>
            <person name="Peterson D.G."/>
            <person name="Frelichowski J.E."/>
            <person name="Scheffler J.A."/>
            <person name="Scheffler B.E."/>
            <person name="Wendel J.F."/>
        </authorList>
    </citation>
    <scope>NUCLEOTIDE SEQUENCE [LARGE SCALE GENOMIC DNA]</scope>
    <source>
        <strain evidence="1">6</strain>
        <tissue evidence="1">Leaf</tissue>
    </source>
</reference>
<organism evidence="1 2">
    <name type="scientific">Gossypium armourianum</name>
    <dbReference type="NCBI Taxonomy" id="34283"/>
    <lineage>
        <taxon>Eukaryota</taxon>
        <taxon>Viridiplantae</taxon>
        <taxon>Streptophyta</taxon>
        <taxon>Embryophyta</taxon>
        <taxon>Tracheophyta</taxon>
        <taxon>Spermatophyta</taxon>
        <taxon>Magnoliopsida</taxon>
        <taxon>eudicotyledons</taxon>
        <taxon>Gunneridae</taxon>
        <taxon>Pentapetalae</taxon>
        <taxon>rosids</taxon>
        <taxon>malvids</taxon>
        <taxon>Malvales</taxon>
        <taxon>Malvaceae</taxon>
        <taxon>Malvoideae</taxon>
        <taxon>Gossypium</taxon>
    </lineage>
</organism>
<sequence length="128" mass="14169">MKTKQLKCNPIFNGLDSQEFMRISKEDNNNHVALVVKTRSVATNTNSDGDGDGSQSILKNMKKIGLRSEKLDKILGVCRCELGGHESLGYSDIDKKPITPTKFVKAKDYLEKPESSKEGVSSHISEKL</sequence>
<dbReference type="AlphaFoldDB" id="A0A7J9IKW9"/>
<dbReference type="Proteomes" id="UP000593575">
    <property type="component" value="Unassembled WGS sequence"/>
</dbReference>
<dbReference type="EMBL" id="JABFAE010000001">
    <property type="protein sequence ID" value="MBA0822493.1"/>
    <property type="molecule type" value="Genomic_DNA"/>
</dbReference>